<dbReference type="AlphaFoldDB" id="A0A8S1J3D7"/>
<accession>A0A8S1J3D7</accession>
<keyword evidence="2" id="KW-1185">Reference proteome</keyword>
<comment type="caution">
    <text evidence="1">The sequence shown here is derived from an EMBL/GenBank/DDBJ whole genome shotgun (WGS) entry which is preliminary data.</text>
</comment>
<organism evidence="1 2">
    <name type="scientific">Ostreobium quekettii</name>
    <dbReference type="NCBI Taxonomy" id="121088"/>
    <lineage>
        <taxon>Eukaryota</taxon>
        <taxon>Viridiplantae</taxon>
        <taxon>Chlorophyta</taxon>
        <taxon>core chlorophytes</taxon>
        <taxon>Ulvophyceae</taxon>
        <taxon>TCBD clade</taxon>
        <taxon>Bryopsidales</taxon>
        <taxon>Ostreobineae</taxon>
        <taxon>Ostreobiaceae</taxon>
        <taxon>Ostreobium</taxon>
    </lineage>
</organism>
<dbReference type="Proteomes" id="UP000708148">
    <property type="component" value="Unassembled WGS sequence"/>
</dbReference>
<reference evidence="1" key="1">
    <citation type="submission" date="2020-12" db="EMBL/GenBank/DDBJ databases">
        <authorList>
            <person name="Iha C."/>
        </authorList>
    </citation>
    <scope>NUCLEOTIDE SEQUENCE</scope>
</reference>
<name>A0A8S1J3D7_9CHLO</name>
<protein>
    <submittedName>
        <fullName evidence="1">Uncharacterized protein</fullName>
    </submittedName>
</protein>
<evidence type="ECO:0000313" key="1">
    <source>
        <dbReference type="EMBL" id="CAD7701606.1"/>
    </source>
</evidence>
<sequence length="120" mass="13321">MSLLDSDFSCCHMLGIWDNCLPGCCTSWLWHSKRLLQANFALAASLSKRGFADLNKWGNGDCIELNCIMVQTCQVVGCFAARRRFDASGREQAGRLNLFFIGVGGRSGVVPLRFRQISLD</sequence>
<dbReference type="EMBL" id="CAJHUC010001583">
    <property type="protein sequence ID" value="CAD7701606.1"/>
    <property type="molecule type" value="Genomic_DNA"/>
</dbReference>
<gene>
    <name evidence="1" type="ORF">OSTQU699_LOCUS6963</name>
</gene>
<evidence type="ECO:0000313" key="2">
    <source>
        <dbReference type="Proteomes" id="UP000708148"/>
    </source>
</evidence>
<proteinExistence type="predicted"/>